<gene>
    <name evidence="1" type="ORF">S01H4_57985</name>
</gene>
<dbReference type="InterPro" id="IPR011990">
    <property type="entry name" value="TPR-like_helical_dom_sf"/>
</dbReference>
<reference evidence="1" key="1">
    <citation type="journal article" date="2014" name="Front. Microbiol.">
        <title>High frequency of phylogenetically diverse reductive dehalogenase-homologous genes in deep subseafloor sedimentary metagenomes.</title>
        <authorList>
            <person name="Kawai M."/>
            <person name="Futagami T."/>
            <person name="Toyoda A."/>
            <person name="Takaki Y."/>
            <person name="Nishi S."/>
            <person name="Hori S."/>
            <person name="Arai W."/>
            <person name="Tsubouchi T."/>
            <person name="Morono Y."/>
            <person name="Uchiyama I."/>
            <person name="Ito T."/>
            <person name="Fujiyama A."/>
            <person name="Inagaki F."/>
            <person name="Takami H."/>
        </authorList>
    </citation>
    <scope>NUCLEOTIDE SEQUENCE</scope>
    <source>
        <strain evidence="1">Expedition CK06-06</strain>
    </source>
</reference>
<sequence>MQNIKAGLDIINELIQKFPKDNDLICYKAYWMQYLDNKEEAIEIIQNLIKDEPENGIYQDTYGEILMYFEEYDEAAKRFLKAIVIGTDDWYIYQTYIKLGICYKALENYDLALKNLKKGKDLTKKSPFDADTKQKWLAIVDLFLVQIEQFLYQFFLFVLHIGLLNFQRSVLEKYLLCSAK</sequence>
<organism evidence="1">
    <name type="scientific">marine sediment metagenome</name>
    <dbReference type="NCBI Taxonomy" id="412755"/>
    <lineage>
        <taxon>unclassified sequences</taxon>
        <taxon>metagenomes</taxon>
        <taxon>ecological metagenomes</taxon>
    </lineage>
</organism>
<comment type="caution">
    <text evidence="1">The sequence shown here is derived from an EMBL/GenBank/DDBJ whole genome shotgun (WGS) entry which is preliminary data.</text>
</comment>
<dbReference type="InterPro" id="IPR019734">
    <property type="entry name" value="TPR_rpt"/>
</dbReference>
<dbReference type="PROSITE" id="PS50005">
    <property type="entry name" value="TPR"/>
    <property type="match status" value="1"/>
</dbReference>
<accession>X1DT99</accession>
<dbReference type="AlphaFoldDB" id="X1DT99"/>
<name>X1DT99_9ZZZZ</name>
<dbReference type="EMBL" id="BART01033821">
    <property type="protein sequence ID" value="GAH11450.1"/>
    <property type="molecule type" value="Genomic_DNA"/>
</dbReference>
<protein>
    <submittedName>
        <fullName evidence="1">Uncharacterized protein</fullName>
    </submittedName>
</protein>
<dbReference type="SUPFAM" id="SSF48452">
    <property type="entry name" value="TPR-like"/>
    <property type="match status" value="1"/>
</dbReference>
<dbReference type="Gene3D" id="1.25.40.10">
    <property type="entry name" value="Tetratricopeptide repeat domain"/>
    <property type="match status" value="1"/>
</dbReference>
<evidence type="ECO:0000313" key="1">
    <source>
        <dbReference type="EMBL" id="GAH11450.1"/>
    </source>
</evidence>
<proteinExistence type="predicted"/>